<dbReference type="Proteomes" id="UP000277212">
    <property type="component" value="Unassembled WGS sequence"/>
</dbReference>
<dbReference type="PANTHER" id="PTHR39600:SF1">
    <property type="entry name" value="PEPTIDASE INHIBITOR I78 FAMILY PROTEIN"/>
    <property type="match status" value="1"/>
</dbReference>
<dbReference type="InterPro" id="IPR021719">
    <property type="entry name" value="Prot_inh_I78"/>
</dbReference>
<dbReference type="Pfam" id="PF11720">
    <property type="entry name" value="Inhibitor_I78"/>
    <property type="match status" value="1"/>
</dbReference>
<dbReference type="AlphaFoldDB" id="A0A3M2RX88"/>
<gene>
    <name evidence="1" type="ORF">CDV36_010585</name>
</gene>
<proteinExistence type="predicted"/>
<protein>
    <recommendedName>
        <fullName evidence="3">Pua rna binding domain-containing protein</fullName>
    </recommendedName>
</protein>
<evidence type="ECO:0000313" key="1">
    <source>
        <dbReference type="EMBL" id="RMJ09772.1"/>
    </source>
</evidence>
<evidence type="ECO:0000313" key="2">
    <source>
        <dbReference type="Proteomes" id="UP000277212"/>
    </source>
</evidence>
<dbReference type="PANTHER" id="PTHR39600">
    <property type="entry name" value="PEPTIDASE INHIBITOR I78 FAMILY PROTEIN"/>
    <property type="match status" value="1"/>
</dbReference>
<keyword evidence="2" id="KW-1185">Reference proteome</keyword>
<comment type="caution">
    <text evidence="1">The sequence shown here is derived from an EMBL/GenBank/DDBJ whole genome shotgun (WGS) entry which is preliminary data.</text>
</comment>
<accession>A0A3M2RX88</accession>
<dbReference type="Gene3D" id="3.30.10.10">
    <property type="entry name" value="Trypsin Inhibitor V, subunit A"/>
    <property type="match status" value="1"/>
</dbReference>
<dbReference type="STRING" id="2010991.A0A3M2RX88"/>
<reference evidence="1 2" key="1">
    <citation type="submission" date="2017-06" db="EMBL/GenBank/DDBJ databases">
        <title>Comparative genomic analysis of Ambrosia Fusariam Clade fungi.</title>
        <authorList>
            <person name="Stajich J.E."/>
            <person name="Carrillo J."/>
            <person name="Kijimoto T."/>
            <person name="Eskalen A."/>
            <person name="O'Donnell K."/>
            <person name="Kasson M."/>
        </authorList>
    </citation>
    <scope>NUCLEOTIDE SEQUENCE [LARGE SCALE GENOMIC DNA]</scope>
    <source>
        <strain evidence="1">UCR3666</strain>
    </source>
</reference>
<organism evidence="1 2">
    <name type="scientific">Fusarium kuroshium</name>
    <dbReference type="NCBI Taxonomy" id="2010991"/>
    <lineage>
        <taxon>Eukaryota</taxon>
        <taxon>Fungi</taxon>
        <taxon>Dikarya</taxon>
        <taxon>Ascomycota</taxon>
        <taxon>Pezizomycotina</taxon>
        <taxon>Sordariomycetes</taxon>
        <taxon>Hypocreomycetidae</taxon>
        <taxon>Hypocreales</taxon>
        <taxon>Nectriaceae</taxon>
        <taxon>Fusarium</taxon>
        <taxon>Fusarium solani species complex</taxon>
    </lineage>
</organism>
<evidence type="ECO:0008006" key="3">
    <source>
        <dbReference type="Google" id="ProtNLM"/>
    </source>
</evidence>
<name>A0A3M2RX88_9HYPO</name>
<sequence>MPLVVPGINSTSGDNAEEWQNKLVGKKLSESESTETVFCKRDLPEETRIIEPGMMVTKDFKENRLNVHLKDDGTVSHVVKG</sequence>
<dbReference type="OrthoDB" id="10013825at2759"/>
<dbReference type="EMBL" id="NKUJ01000229">
    <property type="protein sequence ID" value="RMJ09772.1"/>
    <property type="molecule type" value="Genomic_DNA"/>
</dbReference>